<dbReference type="InterPro" id="IPR013783">
    <property type="entry name" value="Ig-like_fold"/>
</dbReference>
<evidence type="ECO:0000313" key="16">
    <source>
        <dbReference type="Proteomes" id="UP000005226"/>
    </source>
</evidence>
<evidence type="ECO:0000256" key="3">
    <source>
        <dbReference type="ARBA" id="ARBA00022692"/>
    </source>
</evidence>
<evidence type="ECO:0000256" key="5">
    <source>
        <dbReference type="ARBA" id="ARBA00022737"/>
    </source>
</evidence>
<sequence length="566" mass="64111">MNRFGDTVAVCLQLLLSRLTCAQGVFVEPLEPITSQHSLAEGETRLPCHYQVEEEEKVVQVTWFKEHADGTKEQIITAHFMDGHTEFGHYAGRVRFERSIPMENSALLISSTEVSDEGRYTCHISTFPNGNFERRVTLSVWILPIAALEPEVLVEGQTFRVAASCRAVGRPRPRLTWNTDLPGQYTDRIKEDGSVSSFYSLHPLRSMNGKKLDCMVWHAGLEQPRRITNYLIVHYPPDAAISSATAEWFVGLKKGELVCSSGGYPKPENVTWKWYRNGGALPDGTSVVGEKLIFGRPLRLNDSGLYECVVKNKLGFGKTEYMMTISDDSPISKQFLTIIGASAGALVIFLVTVVFLVNCYHRQKNRKLVRQLSGKMEEINNLSRETSLRRLNSFSTDPRVQGEVDVDELGRPCVWPNGSKNLRETEMEIEKERRRVVSYLKNSNMSLVHPFYLQLFNYFENLNDIENDDKYSLCSVCQDSGLLSSMGPIKVQQDDSDSEQSNPKEEDSPQSIVEGYEGDEDSSFYQLSEALTNHFYYSNGVLRPKLHPNAILLHSRFVSIHYSYIP</sequence>
<dbReference type="GeneTree" id="ENSGT00940000157535"/>
<reference evidence="15" key="2">
    <citation type="submission" date="2025-08" db="UniProtKB">
        <authorList>
            <consortium name="Ensembl"/>
        </authorList>
    </citation>
    <scope>IDENTIFICATION</scope>
</reference>
<reference evidence="15 16" key="1">
    <citation type="journal article" date="2011" name="Genome Biol. Evol.">
        <title>Integration of the genetic map and genome assembly of fugu facilitates insights into distinct features of genome evolution in teleosts and mammals.</title>
        <authorList>
            <person name="Kai W."/>
            <person name="Kikuchi K."/>
            <person name="Tohari S."/>
            <person name="Chew A.K."/>
            <person name="Tay A."/>
            <person name="Fujiwara A."/>
            <person name="Hosoya S."/>
            <person name="Suetake H."/>
            <person name="Naruse K."/>
            <person name="Brenner S."/>
            <person name="Suzuki Y."/>
            <person name="Venkatesh B."/>
        </authorList>
    </citation>
    <scope>NUCLEOTIDE SEQUENCE [LARGE SCALE GENOMIC DNA]</scope>
</reference>
<feature type="transmembrane region" description="Helical" evidence="12">
    <location>
        <begin position="335"/>
        <end position="360"/>
    </location>
</feature>
<keyword evidence="4 13" id="KW-0732">Signal</keyword>
<gene>
    <name evidence="15" type="primary">nectin4b</name>
</gene>
<dbReference type="AlphaFoldDB" id="H2TIE3"/>
<dbReference type="Proteomes" id="UP000005226">
    <property type="component" value="Chromosome 22"/>
</dbReference>
<evidence type="ECO:0000256" key="4">
    <source>
        <dbReference type="ARBA" id="ARBA00022729"/>
    </source>
</evidence>
<dbReference type="InterPro" id="IPR007110">
    <property type="entry name" value="Ig-like_dom"/>
</dbReference>
<evidence type="ECO:0000256" key="2">
    <source>
        <dbReference type="ARBA" id="ARBA00007810"/>
    </source>
</evidence>
<keyword evidence="16" id="KW-1185">Reference proteome</keyword>
<keyword evidence="3 12" id="KW-0812">Transmembrane</keyword>
<dbReference type="InParanoid" id="H2TIE3"/>
<evidence type="ECO:0000256" key="9">
    <source>
        <dbReference type="ARBA" id="ARBA00023157"/>
    </source>
</evidence>
<keyword evidence="5" id="KW-0677">Repeat</keyword>
<keyword evidence="6" id="KW-0130">Cell adhesion</keyword>
<evidence type="ECO:0000256" key="8">
    <source>
        <dbReference type="ARBA" id="ARBA00023136"/>
    </source>
</evidence>
<dbReference type="GO" id="GO:0016020">
    <property type="term" value="C:membrane"/>
    <property type="evidence" value="ECO:0007669"/>
    <property type="project" value="UniProtKB-SubCell"/>
</dbReference>
<feature type="signal peptide" evidence="13">
    <location>
        <begin position="1"/>
        <end position="22"/>
    </location>
</feature>
<evidence type="ECO:0000313" key="15">
    <source>
        <dbReference type="Ensembl" id="ENSTRUP00000024445.3"/>
    </source>
</evidence>
<evidence type="ECO:0000256" key="7">
    <source>
        <dbReference type="ARBA" id="ARBA00022989"/>
    </source>
</evidence>
<feature type="region of interest" description="Disordered" evidence="11">
    <location>
        <begin position="487"/>
        <end position="515"/>
    </location>
</feature>
<feature type="chain" id="PRO_5025678191" evidence="13">
    <location>
        <begin position="23"/>
        <end position="566"/>
    </location>
</feature>
<dbReference type="PANTHER" id="PTHR23277">
    <property type="entry name" value="NECTIN-RELATED"/>
    <property type="match status" value="1"/>
</dbReference>
<dbReference type="HOGENOM" id="CLU_029618_1_1_1"/>
<keyword evidence="9" id="KW-1015">Disulfide bond</keyword>
<evidence type="ECO:0000256" key="6">
    <source>
        <dbReference type="ARBA" id="ARBA00022889"/>
    </source>
</evidence>
<dbReference type="InterPro" id="IPR013162">
    <property type="entry name" value="CD80_C2-set"/>
</dbReference>
<evidence type="ECO:0000256" key="10">
    <source>
        <dbReference type="ARBA" id="ARBA00023180"/>
    </source>
</evidence>
<keyword evidence="8 12" id="KW-0472">Membrane</keyword>
<proteinExistence type="inferred from homology"/>
<evidence type="ECO:0000256" key="1">
    <source>
        <dbReference type="ARBA" id="ARBA00004167"/>
    </source>
</evidence>
<keyword evidence="7 12" id="KW-1133">Transmembrane helix</keyword>
<feature type="domain" description="Ig-like" evidence="14">
    <location>
        <begin position="144"/>
        <end position="228"/>
    </location>
</feature>
<dbReference type="GO" id="GO:0005912">
    <property type="term" value="C:adherens junction"/>
    <property type="evidence" value="ECO:0007669"/>
    <property type="project" value="TreeGrafter"/>
</dbReference>
<evidence type="ECO:0000259" key="14">
    <source>
        <dbReference type="PROSITE" id="PS50835"/>
    </source>
</evidence>
<feature type="domain" description="Ig-like" evidence="14">
    <location>
        <begin position="237"/>
        <end position="326"/>
    </location>
</feature>
<dbReference type="GO" id="GO:0007157">
    <property type="term" value="P:heterophilic cell-cell adhesion via plasma membrane cell adhesion molecules"/>
    <property type="evidence" value="ECO:0007669"/>
    <property type="project" value="TreeGrafter"/>
</dbReference>
<accession>H2TIE3</accession>
<dbReference type="Ensembl" id="ENSTRUT00000024544.3">
    <property type="protein sequence ID" value="ENSTRUP00000024445.3"/>
    <property type="gene ID" value="ENSTRUG00000009732.3"/>
</dbReference>
<comment type="subcellular location">
    <subcellularLocation>
        <location evidence="1">Membrane</location>
        <topology evidence="1">Single-pass membrane protein</topology>
    </subcellularLocation>
</comment>
<name>H2TIE3_TAKRU</name>
<dbReference type="Pfam" id="PF08205">
    <property type="entry name" value="C2-set_2"/>
    <property type="match status" value="1"/>
</dbReference>
<dbReference type="PROSITE" id="PS50835">
    <property type="entry name" value="IG_LIKE"/>
    <property type="match status" value="3"/>
</dbReference>
<dbReference type="InterPro" id="IPR003599">
    <property type="entry name" value="Ig_sub"/>
</dbReference>
<evidence type="ECO:0000256" key="12">
    <source>
        <dbReference type="SAM" id="Phobius"/>
    </source>
</evidence>
<dbReference type="InterPro" id="IPR036179">
    <property type="entry name" value="Ig-like_dom_sf"/>
</dbReference>
<reference evidence="15" key="3">
    <citation type="submission" date="2025-09" db="UniProtKB">
        <authorList>
            <consortium name="Ensembl"/>
        </authorList>
    </citation>
    <scope>IDENTIFICATION</scope>
</reference>
<dbReference type="InterPro" id="IPR013106">
    <property type="entry name" value="Ig_V-set"/>
</dbReference>
<dbReference type="OMA" id="MFYESNG"/>
<dbReference type="GO" id="GO:0007156">
    <property type="term" value="P:homophilic cell adhesion via plasma membrane adhesion molecules"/>
    <property type="evidence" value="ECO:0007669"/>
    <property type="project" value="TreeGrafter"/>
</dbReference>
<dbReference type="PANTHER" id="PTHR23277:SF11">
    <property type="entry name" value="NECTIN-4"/>
    <property type="match status" value="1"/>
</dbReference>
<evidence type="ECO:0000256" key="11">
    <source>
        <dbReference type="SAM" id="MobiDB-lite"/>
    </source>
</evidence>
<dbReference type="SUPFAM" id="SSF48726">
    <property type="entry name" value="Immunoglobulin"/>
    <property type="match status" value="3"/>
</dbReference>
<dbReference type="Pfam" id="PF07686">
    <property type="entry name" value="V-set"/>
    <property type="match status" value="1"/>
</dbReference>
<protein>
    <submittedName>
        <fullName evidence="15">Nectin cell adhesion molecule 4b</fullName>
    </submittedName>
</protein>
<keyword evidence="10" id="KW-0325">Glycoprotein</keyword>
<organism evidence="15 16">
    <name type="scientific">Takifugu rubripes</name>
    <name type="common">Japanese pufferfish</name>
    <name type="synonym">Fugu rubripes</name>
    <dbReference type="NCBI Taxonomy" id="31033"/>
    <lineage>
        <taxon>Eukaryota</taxon>
        <taxon>Metazoa</taxon>
        <taxon>Chordata</taxon>
        <taxon>Craniata</taxon>
        <taxon>Vertebrata</taxon>
        <taxon>Euteleostomi</taxon>
        <taxon>Actinopterygii</taxon>
        <taxon>Neopterygii</taxon>
        <taxon>Teleostei</taxon>
        <taxon>Neoteleostei</taxon>
        <taxon>Acanthomorphata</taxon>
        <taxon>Eupercaria</taxon>
        <taxon>Tetraodontiformes</taxon>
        <taxon>Tetradontoidea</taxon>
        <taxon>Tetraodontidae</taxon>
        <taxon>Takifugu</taxon>
    </lineage>
</organism>
<evidence type="ECO:0000256" key="13">
    <source>
        <dbReference type="SAM" id="SignalP"/>
    </source>
</evidence>
<dbReference type="InterPro" id="IPR051427">
    <property type="entry name" value="Nectin/Nectin-like"/>
</dbReference>
<feature type="domain" description="Ig-like" evidence="14">
    <location>
        <begin position="32"/>
        <end position="139"/>
    </location>
</feature>
<dbReference type="SMART" id="SM00409">
    <property type="entry name" value="IG"/>
    <property type="match status" value="2"/>
</dbReference>
<dbReference type="Gene3D" id="2.60.40.10">
    <property type="entry name" value="Immunoglobulins"/>
    <property type="match status" value="3"/>
</dbReference>
<comment type="similarity">
    <text evidence="2">Belongs to the nectin family.</text>
</comment>